<name>A0AAV4LT28_BABCB</name>
<dbReference type="RefSeq" id="XP_067715382.1">
    <property type="nucleotide sequence ID" value="XM_067859281.1"/>
</dbReference>
<accession>A0AAV4LT28</accession>
<organism evidence="2 3">
    <name type="scientific">Babesia caballi</name>
    <dbReference type="NCBI Taxonomy" id="5871"/>
    <lineage>
        <taxon>Eukaryota</taxon>
        <taxon>Sar</taxon>
        <taxon>Alveolata</taxon>
        <taxon>Apicomplexa</taxon>
        <taxon>Aconoidasida</taxon>
        <taxon>Piroplasmida</taxon>
        <taxon>Babesiidae</taxon>
        <taxon>Babesia</taxon>
    </lineage>
</organism>
<keyword evidence="1" id="KW-0812">Transmembrane</keyword>
<sequence>MTTSHQKSQLTDPPTNLREAIDWLALVGGYGKNGSGMGIYIELGDALQKLQDFKDSTTKTFGKSYHPSSFIKNLVDKLGKGFLGYEAQGVYAFSGKGIVYGDPAMYKSTYYGASWEQSSVNDYAKIFLFLAVLIYYLITFLYWMCKSSDKWADKMVSDGGPLSKFFEAMGYRPQDEFKNGKSAKDVITALDGNAGSQGSDAFPELQAACGSGNSASSSYSNFLTTLEANGSGDALLCPLTACKRFSYAYLQSRYSGTDITAAIDTVKGTLVNLSASGHGSNTNDFSPLTNRIKTLLNKIQSFDPNSVPSPVAPLAGAVTTLTAAGGAGAAYGLNLFGFQGIVKALFGFK</sequence>
<keyword evidence="3" id="KW-1185">Reference proteome</keyword>
<gene>
    <name evidence="2" type="ORF">BcabD6B2_27480</name>
</gene>
<evidence type="ECO:0000313" key="3">
    <source>
        <dbReference type="Proteomes" id="UP001497744"/>
    </source>
</evidence>
<dbReference type="AlphaFoldDB" id="A0AAV4LT28"/>
<protein>
    <submittedName>
        <fullName evidence="2">Variant erythrocyte surface antigen-1 family protein</fullName>
    </submittedName>
</protein>
<evidence type="ECO:0000313" key="2">
    <source>
        <dbReference type="EMBL" id="GIX63313.1"/>
    </source>
</evidence>
<dbReference type="Proteomes" id="UP001497744">
    <property type="component" value="Unassembled WGS sequence"/>
</dbReference>
<comment type="caution">
    <text evidence="2">The sequence shown here is derived from an EMBL/GenBank/DDBJ whole genome shotgun (WGS) entry which is preliminary data.</text>
</comment>
<proteinExistence type="predicted"/>
<feature type="transmembrane region" description="Helical" evidence="1">
    <location>
        <begin position="126"/>
        <end position="145"/>
    </location>
</feature>
<dbReference type="GeneID" id="94194794"/>
<evidence type="ECO:0000256" key="1">
    <source>
        <dbReference type="SAM" id="Phobius"/>
    </source>
</evidence>
<reference evidence="2 3" key="1">
    <citation type="submission" date="2021-06" db="EMBL/GenBank/DDBJ databases">
        <title>Genome sequence of Babesia caballi.</title>
        <authorList>
            <person name="Yamagishi J."/>
            <person name="Kidaka T."/>
            <person name="Ochi A."/>
        </authorList>
    </citation>
    <scope>NUCLEOTIDE SEQUENCE [LARGE SCALE GENOMIC DNA]</scope>
    <source>
        <strain evidence="2">USDA-D6B2</strain>
    </source>
</reference>
<keyword evidence="1" id="KW-1133">Transmembrane helix</keyword>
<dbReference type="EMBL" id="BPLF01000002">
    <property type="protein sequence ID" value="GIX63313.1"/>
    <property type="molecule type" value="Genomic_DNA"/>
</dbReference>
<keyword evidence="1" id="KW-0472">Membrane</keyword>